<dbReference type="Proteomes" id="UP001301797">
    <property type="component" value="Chromosome"/>
</dbReference>
<sequence>MDFKIIRTQRLTLIPATPDLFLFEQNHDVFPECIKEVTIPDNWPPEAMSEDVISLFLNLARENKLYTYYWISEEMSGKRILSGSGGFIDLENGEYELGYSVLEQFQNRGYATEAVKAMTEWFCGHDFKKRIIAKTGSENTPSIRVLEKNGFKQSDFDNENDLWVYLYKY</sequence>
<organism evidence="2 3">
    <name type="scientific">Methanochimaera problematica</name>
    <dbReference type="NCBI Taxonomy" id="2609417"/>
    <lineage>
        <taxon>Archaea</taxon>
        <taxon>Methanobacteriati</taxon>
        <taxon>Methanobacteriota</taxon>
        <taxon>Stenosarchaea group</taxon>
        <taxon>Methanomicrobia</taxon>
        <taxon>Methanomicrobiales</taxon>
        <taxon>Methanomicrobiaceae</taxon>
        <taxon>Methanochimaera</taxon>
    </lineage>
</organism>
<dbReference type="SUPFAM" id="SSF55729">
    <property type="entry name" value="Acyl-CoA N-acyltransferases (Nat)"/>
    <property type="match status" value="1"/>
</dbReference>
<dbReference type="PANTHER" id="PTHR43792:SF13">
    <property type="entry name" value="ACETYLTRANSFERASE"/>
    <property type="match status" value="1"/>
</dbReference>
<dbReference type="GeneID" id="85229535"/>
<dbReference type="Gene3D" id="3.40.630.30">
    <property type="match status" value="1"/>
</dbReference>
<dbReference type="InterPro" id="IPR051531">
    <property type="entry name" value="N-acetyltransferase"/>
</dbReference>
<keyword evidence="3" id="KW-1185">Reference proteome</keyword>
<dbReference type="RefSeq" id="WP_317137707.1">
    <property type="nucleotide sequence ID" value="NZ_CP043875.1"/>
</dbReference>
<dbReference type="KEGG" id="mefw:F1737_05115"/>
<name>A0AA97FDA8_9EURY</name>
<evidence type="ECO:0000259" key="1">
    <source>
        <dbReference type="PROSITE" id="PS51186"/>
    </source>
</evidence>
<dbReference type="GO" id="GO:0016747">
    <property type="term" value="F:acyltransferase activity, transferring groups other than amino-acyl groups"/>
    <property type="evidence" value="ECO:0007669"/>
    <property type="project" value="InterPro"/>
</dbReference>
<dbReference type="EMBL" id="CP043875">
    <property type="protein sequence ID" value="WOF16129.1"/>
    <property type="molecule type" value="Genomic_DNA"/>
</dbReference>
<dbReference type="InterPro" id="IPR016181">
    <property type="entry name" value="Acyl_CoA_acyltransferase"/>
</dbReference>
<dbReference type="InterPro" id="IPR000182">
    <property type="entry name" value="GNAT_dom"/>
</dbReference>
<dbReference type="PROSITE" id="PS51186">
    <property type="entry name" value="GNAT"/>
    <property type="match status" value="1"/>
</dbReference>
<gene>
    <name evidence="2" type="ORF">F1737_05115</name>
</gene>
<dbReference type="AlphaFoldDB" id="A0AA97FDA8"/>
<dbReference type="Pfam" id="PF13302">
    <property type="entry name" value="Acetyltransf_3"/>
    <property type="match status" value="1"/>
</dbReference>
<accession>A0AA97FDA8</accession>
<proteinExistence type="predicted"/>
<evidence type="ECO:0000313" key="2">
    <source>
        <dbReference type="EMBL" id="WOF16129.1"/>
    </source>
</evidence>
<protein>
    <submittedName>
        <fullName evidence="2">GNAT family N-acetyltransferase</fullName>
    </submittedName>
</protein>
<dbReference type="PANTHER" id="PTHR43792">
    <property type="entry name" value="GNAT FAMILY, PUTATIVE (AFU_ORTHOLOGUE AFUA_3G00765)-RELATED-RELATED"/>
    <property type="match status" value="1"/>
</dbReference>
<reference evidence="2 3" key="1">
    <citation type="submission" date="2019-09" db="EMBL/GenBank/DDBJ databases">
        <title>The complete genome of Methanoplanus sp. FWC-SCC4.</title>
        <authorList>
            <person name="Chen S.-C."/>
            <person name="Zhou Y.-Z."/>
            <person name="Lai M.-C."/>
        </authorList>
    </citation>
    <scope>NUCLEOTIDE SEQUENCE [LARGE SCALE GENOMIC DNA]</scope>
    <source>
        <strain evidence="2 3">FWC-SCC4</strain>
    </source>
</reference>
<evidence type="ECO:0000313" key="3">
    <source>
        <dbReference type="Proteomes" id="UP001301797"/>
    </source>
</evidence>
<feature type="domain" description="N-acetyltransferase" evidence="1">
    <location>
        <begin position="11"/>
        <end position="169"/>
    </location>
</feature>